<sequence length="129" mass="14406">MENEEDLVKEQQITDINKPIKLVDAISKLTAETAGCGFRQLHCNDGEHLIGVSTKIVGPRRIIGVSEAQDAPHARASVTGPVQADYERKRTLKASTYLLILGYEVTNPIHIRKIYFLSKTRRYVSVDEG</sequence>
<comment type="caution">
    <text evidence="1">The sequence shown here is derived from an EMBL/GenBank/DDBJ whole genome shotgun (WGS) entry which is preliminary data.</text>
</comment>
<gene>
    <name evidence="1" type="ORF">CTI12_AA271150</name>
</gene>
<organism evidence="1 2">
    <name type="scientific">Artemisia annua</name>
    <name type="common">Sweet wormwood</name>
    <dbReference type="NCBI Taxonomy" id="35608"/>
    <lineage>
        <taxon>Eukaryota</taxon>
        <taxon>Viridiplantae</taxon>
        <taxon>Streptophyta</taxon>
        <taxon>Embryophyta</taxon>
        <taxon>Tracheophyta</taxon>
        <taxon>Spermatophyta</taxon>
        <taxon>Magnoliopsida</taxon>
        <taxon>eudicotyledons</taxon>
        <taxon>Gunneridae</taxon>
        <taxon>Pentapetalae</taxon>
        <taxon>asterids</taxon>
        <taxon>campanulids</taxon>
        <taxon>Asterales</taxon>
        <taxon>Asteraceae</taxon>
        <taxon>Asteroideae</taxon>
        <taxon>Anthemideae</taxon>
        <taxon>Artemisiinae</taxon>
        <taxon>Artemisia</taxon>
    </lineage>
</organism>
<proteinExistence type="predicted"/>
<name>A0A2U1NFU9_ARTAN</name>
<accession>A0A2U1NFU9</accession>
<keyword evidence="2" id="KW-1185">Reference proteome</keyword>
<evidence type="ECO:0000313" key="2">
    <source>
        <dbReference type="Proteomes" id="UP000245207"/>
    </source>
</evidence>
<reference evidence="1 2" key="1">
    <citation type="journal article" date="2018" name="Mol. Plant">
        <title>The genome of Artemisia annua provides insight into the evolution of Asteraceae family and artemisinin biosynthesis.</title>
        <authorList>
            <person name="Shen Q."/>
            <person name="Zhang L."/>
            <person name="Liao Z."/>
            <person name="Wang S."/>
            <person name="Yan T."/>
            <person name="Shi P."/>
            <person name="Liu M."/>
            <person name="Fu X."/>
            <person name="Pan Q."/>
            <person name="Wang Y."/>
            <person name="Lv Z."/>
            <person name="Lu X."/>
            <person name="Zhang F."/>
            <person name="Jiang W."/>
            <person name="Ma Y."/>
            <person name="Chen M."/>
            <person name="Hao X."/>
            <person name="Li L."/>
            <person name="Tang Y."/>
            <person name="Lv G."/>
            <person name="Zhou Y."/>
            <person name="Sun X."/>
            <person name="Brodelius P.E."/>
            <person name="Rose J.K.C."/>
            <person name="Tang K."/>
        </authorList>
    </citation>
    <scope>NUCLEOTIDE SEQUENCE [LARGE SCALE GENOMIC DNA]</scope>
    <source>
        <strain evidence="2">cv. Huhao1</strain>
        <tissue evidence="1">Leaf</tissue>
    </source>
</reference>
<dbReference type="EMBL" id="PKPP01002911">
    <property type="protein sequence ID" value="PWA72395.1"/>
    <property type="molecule type" value="Genomic_DNA"/>
</dbReference>
<evidence type="ECO:0000313" key="1">
    <source>
        <dbReference type="EMBL" id="PWA72395.1"/>
    </source>
</evidence>
<protein>
    <submittedName>
        <fullName evidence="1">Uncharacterized protein</fullName>
    </submittedName>
</protein>
<dbReference type="Proteomes" id="UP000245207">
    <property type="component" value="Unassembled WGS sequence"/>
</dbReference>
<dbReference type="AlphaFoldDB" id="A0A2U1NFU9"/>